<sequence length="237" mass="26052">MSSLLSTRVGMRWIPGEKNEPTDTMVMNLGGWFIDLRIVKDNGSIDWAMAGQRQTLSEAPLTFKWTHWIDSRGSTEPDIGCFQPGSLATDSIETGSMVNPETGLLTPYEETWRSLVPVGRENFPKAWILRSEDGKTFLGKIGGNFIGLQGGEGPGSSLGFCATRESWDKTRNSWATLYQTGEWSGLESLPCMSSYFHGVKGRLEWEGTCKDGDTAEAFGKTYIVCAIEGLGKDTTNV</sequence>
<comment type="caution">
    <text evidence="7">The sequence shown here is derived from an EMBL/GenBank/DDBJ whole genome shotgun (WGS) entry which is preliminary data.</text>
</comment>
<evidence type="ECO:0000256" key="1">
    <source>
        <dbReference type="ARBA" id="ARBA00004123"/>
    </source>
</evidence>
<dbReference type="EMBL" id="JAJGCB010000005">
    <property type="protein sequence ID" value="KAJ8992310.1"/>
    <property type="molecule type" value="Genomic_DNA"/>
</dbReference>
<evidence type="ECO:0000256" key="5">
    <source>
        <dbReference type="ARBA" id="ARBA00022490"/>
    </source>
</evidence>
<keyword evidence="5" id="KW-0963">Cytoplasm</keyword>
<protein>
    <recommendedName>
        <fullName evidence="4">Protein HRI1</fullName>
    </recommendedName>
</protein>
<evidence type="ECO:0000313" key="8">
    <source>
        <dbReference type="Proteomes" id="UP001161757"/>
    </source>
</evidence>
<evidence type="ECO:0000313" key="7">
    <source>
        <dbReference type="EMBL" id="KAJ8992310.1"/>
    </source>
</evidence>
<dbReference type="Pfam" id="PF16815">
    <property type="entry name" value="HRI1"/>
    <property type="match status" value="1"/>
</dbReference>
<accession>A0AAN6IVB8</accession>
<dbReference type="AlphaFoldDB" id="A0AAN6IVB8"/>
<dbReference type="GO" id="GO:0005737">
    <property type="term" value="C:cytoplasm"/>
    <property type="evidence" value="ECO:0007669"/>
    <property type="project" value="UniProtKB-SubCell"/>
</dbReference>
<dbReference type="InterPro" id="IPR043047">
    <property type="entry name" value="Hri1_N_sf"/>
</dbReference>
<evidence type="ECO:0000256" key="6">
    <source>
        <dbReference type="ARBA" id="ARBA00023242"/>
    </source>
</evidence>
<evidence type="ECO:0000256" key="2">
    <source>
        <dbReference type="ARBA" id="ARBA00004496"/>
    </source>
</evidence>
<dbReference type="Gene3D" id="2.40.128.320">
    <property type="entry name" value="Protein HRI1, N-terminal domain"/>
    <property type="match status" value="1"/>
</dbReference>
<evidence type="ECO:0000256" key="3">
    <source>
        <dbReference type="ARBA" id="ARBA00005229"/>
    </source>
</evidence>
<comment type="subcellular location">
    <subcellularLocation>
        <location evidence="2">Cytoplasm</location>
    </subcellularLocation>
    <subcellularLocation>
        <location evidence="1">Nucleus</location>
    </subcellularLocation>
</comment>
<comment type="similarity">
    <text evidence="3">Belongs to the HRI1 family.</text>
</comment>
<name>A0AAN6IVB8_EXODE</name>
<gene>
    <name evidence="7" type="ORF">HRR80_003421</name>
</gene>
<evidence type="ECO:0000256" key="4">
    <source>
        <dbReference type="ARBA" id="ARBA00017063"/>
    </source>
</evidence>
<dbReference type="CDD" id="cd11692">
    <property type="entry name" value="HRI1_N_like"/>
    <property type="match status" value="1"/>
</dbReference>
<dbReference type="Proteomes" id="UP001161757">
    <property type="component" value="Unassembled WGS sequence"/>
</dbReference>
<proteinExistence type="inferred from homology"/>
<dbReference type="InterPro" id="IPR031818">
    <property type="entry name" value="Hri1"/>
</dbReference>
<dbReference type="GO" id="GO:0005634">
    <property type="term" value="C:nucleus"/>
    <property type="evidence" value="ECO:0007669"/>
    <property type="project" value="UniProtKB-SubCell"/>
</dbReference>
<reference evidence="7" key="1">
    <citation type="submission" date="2023-01" db="EMBL/GenBank/DDBJ databases">
        <title>Exophiala dermititidis isolated from Cystic Fibrosis Patient.</title>
        <authorList>
            <person name="Kurbessoian T."/>
            <person name="Crocker A."/>
            <person name="Murante D."/>
            <person name="Hogan D.A."/>
            <person name="Stajich J.E."/>
        </authorList>
    </citation>
    <scope>NUCLEOTIDE SEQUENCE</scope>
    <source>
        <strain evidence="7">Ex8</strain>
    </source>
</reference>
<dbReference type="InterPro" id="IPR038744">
    <property type="entry name" value="Hri1_N"/>
</dbReference>
<keyword evidence="6" id="KW-0539">Nucleus</keyword>
<organism evidence="7 8">
    <name type="scientific">Exophiala dermatitidis</name>
    <name type="common">Black yeast-like fungus</name>
    <name type="synonym">Wangiella dermatitidis</name>
    <dbReference type="NCBI Taxonomy" id="5970"/>
    <lineage>
        <taxon>Eukaryota</taxon>
        <taxon>Fungi</taxon>
        <taxon>Dikarya</taxon>
        <taxon>Ascomycota</taxon>
        <taxon>Pezizomycotina</taxon>
        <taxon>Eurotiomycetes</taxon>
        <taxon>Chaetothyriomycetidae</taxon>
        <taxon>Chaetothyriales</taxon>
        <taxon>Herpotrichiellaceae</taxon>
        <taxon>Exophiala</taxon>
    </lineage>
</organism>